<dbReference type="AlphaFoldDB" id="A0A4Q7Y9J5"/>
<reference evidence="6 7" key="1">
    <citation type="submission" date="2019-02" db="EMBL/GenBank/DDBJ databases">
        <title>Sequencing the genomes of 1000 actinobacteria strains.</title>
        <authorList>
            <person name="Klenk H.-P."/>
        </authorList>
    </citation>
    <scope>NUCLEOTIDE SEQUENCE [LARGE SCALE GENOMIC DNA]</scope>
    <source>
        <strain evidence="6 7">DSM 44509</strain>
    </source>
</reference>
<gene>
    <name evidence="6" type="ORF">BKA19_2530</name>
</gene>
<feature type="region of interest" description="Disordered" evidence="4">
    <location>
        <begin position="1"/>
        <end position="24"/>
    </location>
</feature>
<feature type="domain" description="Glycosyl hydrolase family 13 catalytic" evidence="5">
    <location>
        <begin position="191"/>
        <end position="587"/>
    </location>
</feature>
<evidence type="ECO:0000256" key="2">
    <source>
        <dbReference type="ARBA" id="ARBA00022801"/>
    </source>
</evidence>
<keyword evidence="3" id="KW-0326">Glycosidase</keyword>
<dbReference type="CDD" id="cd02856">
    <property type="entry name" value="E_set_GDE_Isoamylase_N"/>
    <property type="match status" value="1"/>
</dbReference>
<proteinExistence type="inferred from homology"/>
<dbReference type="InterPro" id="IPR004193">
    <property type="entry name" value="Glyco_hydro_13_N"/>
</dbReference>
<evidence type="ECO:0000256" key="4">
    <source>
        <dbReference type="SAM" id="MobiDB-lite"/>
    </source>
</evidence>
<feature type="region of interest" description="Disordered" evidence="4">
    <location>
        <begin position="489"/>
        <end position="515"/>
    </location>
</feature>
<dbReference type="PANTHER" id="PTHR43002">
    <property type="entry name" value="GLYCOGEN DEBRANCHING ENZYME"/>
    <property type="match status" value="1"/>
</dbReference>
<keyword evidence="7" id="KW-1185">Reference proteome</keyword>
<dbReference type="InterPro" id="IPR014756">
    <property type="entry name" value="Ig_E-set"/>
</dbReference>
<dbReference type="Proteomes" id="UP000292507">
    <property type="component" value="Unassembled WGS sequence"/>
</dbReference>
<dbReference type="SUPFAM" id="SSF51011">
    <property type="entry name" value="Glycosyl hydrolase domain"/>
    <property type="match status" value="1"/>
</dbReference>
<dbReference type="GO" id="GO:0004135">
    <property type="term" value="F:amylo-alpha-1,6-glucosidase activity"/>
    <property type="evidence" value="ECO:0007669"/>
    <property type="project" value="InterPro"/>
</dbReference>
<comment type="similarity">
    <text evidence="1">Belongs to the glycosyl hydrolase 13 family.</text>
</comment>
<dbReference type="EMBL" id="SHKV01000001">
    <property type="protein sequence ID" value="RZU32821.1"/>
    <property type="molecule type" value="Genomic_DNA"/>
</dbReference>
<dbReference type="Gene3D" id="3.20.20.80">
    <property type="entry name" value="Glycosidases"/>
    <property type="match status" value="1"/>
</dbReference>
<name>A0A4Q7Y9J5_9ACTN</name>
<dbReference type="Gene3D" id="2.60.40.1180">
    <property type="entry name" value="Golgi alpha-mannosidase II"/>
    <property type="match status" value="1"/>
</dbReference>
<dbReference type="InterPro" id="IPR013780">
    <property type="entry name" value="Glyco_hydro_b"/>
</dbReference>
<dbReference type="RefSeq" id="WP_242611126.1">
    <property type="nucleotide sequence ID" value="NZ_POQT01000012.1"/>
</dbReference>
<dbReference type="CDD" id="cd11326">
    <property type="entry name" value="AmyAc_Glg_debranch"/>
    <property type="match status" value="1"/>
</dbReference>
<comment type="caution">
    <text evidence="6">The sequence shown here is derived from an EMBL/GenBank/DDBJ whole genome shotgun (WGS) entry which is preliminary data.</text>
</comment>
<dbReference type="SMART" id="SM00642">
    <property type="entry name" value="Aamy"/>
    <property type="match status" value="1"/>
</dbReference>
<feature type="compositionally biased region" description="Basic and acidic residues" evidence="4">
    <location>
        <begin position="489"/>
        <end position="501"/>
    </location>
</feature>
<evidence type="ECO:0000313" key="7">
    <source>
        <dbReference type="Proteomes" id="UP000292507"/>
    </source>
</evidence>
<dbReference type="SUPFAM" id="SSF81296">
    <property type="entry name" value="E set domains"/>
    <property type="match status" value="1"/>
</dbReference>
<organism evidence="6 7">
    <name type="scientific">Blastococcus saxobsidens</name>
    <dbReference type="NCBI Taxonomy" id="138336"/>
    <lineage>
        <taxon>Bacteria</taxon>
        <taxon>Bacillati</taxon>
        <taxon>Actinomycetota</taxon>
        <taxon>Actinomycetes</taxon>
        <taxon>Geodermatophilales</taxon>
        <taxon>Geodermatophilaceae</taxon>
        <taxon>Blastococcus</taxon>
    </lineage>
</organism>
<dbReference type="InterPro" id="IPR006047">
    <property type="entry name" value="GH13_cat_dom"/>
</dbReference>
<evidence type="ECO:0000256" key="1">
    <source>
        <dbReference type="ARBA" id="ARBA00008061"/>
    </source>
</evidence>
<dbReference type="GO" id="GO:0005980">
    <property type="term" value="P:glycogen catabolic process"/>
    <property type="evidence" value="ECO:0007669"/>
    <property type="project" value="InterPro"/>
</dbReference>
<dbReference type="InterPro" id="IPR044505">
    <property type="entry name" value="GlgX_Isoamylase_N_E_set"/>
</dbReference>
<dbReference type="InterPro" id="IPR017853">
    <property type="entry name" value="GH"/>
</dbReference>
<evidence type="ECO:0000313" key="6">
    <source>
        <dbReference type="EMBL" id="RZU32821.1"/>
    </source>
</evidence>
<dbReference type="InterPro" id="IPR013783">
    <property type="entry name" value="Ig-like_fold"/>
</dbReference>
<dbReference type="Gene3D" id="2.60.40.10">
    <property type="entry name" value="Immunoglobulins"/>
    <property type="match status" value="1"/>
</dbReference>
<keyword evidence="2" id="KW-0378">Hydrolase</keyword>
<sequence>MTDNYRAGHHPHGHAHGPVPGLLPGTPAPLGATWDGRGTNFALWSAGAAAVDLCLFDADGTEHRHRLEETTHQVWHGRMPGVGPGQHYGYRVHGGYDPFSGLRYNPHKLLLDPYARAVDGELRLHTALFGHPYETVDSAVPDEQDSAPYVPRGVVVHDPFPWDGDRPLRRSWSDTVIYEVHVKGATARHPDVPPHLRGTYAGLAHPAFIDHLLSLGVTAVELLPVHHFVSEPHLLRRGLTNFWGYNTLGYFAPHAGFSSAGSGGQQVTEFKTMVRELHAAGIEVILDVVYNHTAEGDHSGPTLSFRGIDNAGYYRLDGGNRARYTDYTGCGNTLDVRRPAVLGLLMDSLRYWVTEMHVDGFRFDLASALARSMHDVDRLSAFFDVVHQDPVVSQVKLIAEPWDVGEGGYQVGNFPPPWTEWNGKYRDTVRDVWSGAKVGVRDLAYRLTGSSDLYRSDGRRPFASINFVTAHDGFPMADLVTYEHKLNEANGEDNRDGESHNRNWNCGVEGPTDDPDVLELRGRQVRNLLTTLLLSTGVPMVTAGDELGRTQGGNNNAYCQDNEISWLDWDAVDSDLLAFTTRLVRLRRAAPVLRQEAFFEGHELPGTGGTRDLAWFAPGGGQLSTGDWFDTGLQTIGMYLDGRGIRHRDEHGHPLVDDSYLVQLHAGPDPVTVELPGPPWADGYELVLSTEYPTGAPPEPTFVAPGPLVMPGRCVWLFRVERRP</sequence>
<dbReference type="NCBIfam" id="TIGR02100">
    <property type="entry name" value="glgX_debranch"/>
    <property type="match status" value="1"/>
</dbReference>
<evidence type="ECO:0000259" key="5">
    <source>
        <dbReference type="SMART" id="SM00642"/>
    </source>
</evidence>
<accession>A0A4Q7Y9J5</accession>
<dbReference type="InterPro" id="IPR011837">
    <property type="entry name" value="Glycogen_debranch_GlgX"/>
</dbReference>
<protein>
    <submittedName>
        <fullName evidence="6">Glycogen operon protein</fullName>
    </submittedName>
</protein>
<dbReference type="SUPFAM" id="SSF51445">
    <property type="entry name" value="(Trans)glycosidases"/>
    <property type="match status" value="1"/>
</dbReference>
<dbReference type="Pfam" id="PF02922">
    <property type="entry name" value="CBM_48"/>
    <property type="match status" value="1"/>
</dbReference>
<evidence type="ECO:0000256" key="3">
    <source>
        <dbReference type="ARBA" id="ARBA00023295"/>
    </source>
</evidence>